<feature type="transmembrane region" description="Helical" evidence="2">
    <location>
        <begin position="262"/>
        <end position="283"/>
    </location>
</feature>
<evidence type="ECO:0000313" key="6">
    <source>
        <dbReference type="Proteomes" id="UP000661507"/>
    </source>
</evidence>
<dbReference type="PANTHER" id="PTHR43156:SF2">
    <property type="entry name" value="STAGE II SPORULATION PROTEIN E"/>
    <property type="match status" value="1"/>
</dbReference>
<accession>A0A917NGQ4</accession>
<dbReference type="InterPro" id="IPR052016">
    <property type="entry name" value="Bact_Sigma-Reg"/>
</dbReference>
<dbReference type="SUPFAM" id="SSF81606">
    <property type="entry name" value="PP2C-like"/>
    <property type="match status" value="1"/>
</dbReference>
<keyword evidence="2" id="KW-0812">Transmembrane</keyword>
<feature type="domain" description="PPM-type phosphatase" evidence="4">
    <location>
        <begin position="459"/>
        <end position="660"/>
    </location>
</feature>
<keyword evidence="6" id="KW-1185">Reference proteome</keyword>
<dbReference type="PANTHER" id="PTHR43156">
    <property type="entry name" value="STAGE II SPORULATION PROTEIN E-RELATED"/>
    <property type="match status" value="1"/>
</dbReference>
<dbReference type="Gene3D" id="6.10.340.10">
    <property type="match status" value="1"/>
</dbReference>
<dbReference type="PROSITE" id="PS51746">
    <property type="entry name" value="PPM_2"/>
    <property type="match status" value="1"/>
</dbReference>
<feature type="domain" description="HAMP" evidence="3">
    <location>
        <begin position="287"/>
        <end position="340"/>
    </location>
</feature>
<sequence length="687" mass="72235">MLLRTRIIALAAAIVPIVAAAVAVPAWLLLQERDGRVGELTVARQVAVVSREMLRAARPLTEAVERIATDAALAQELERGDIPAARARLEVLREGAAPIERIEVIARGGRVLLAQPAEHAVEGMIDTAAVLREYQPGTGDSGIEPIPDGGGLHLVAFARGQGPQVVAAGAAFAPTLEVIGAALGGQALVADLAGRPLLPQGASAWHSIEAAGARDAAMPVSFRHDGRWMQIVPTMLMGSSGVPVARLFVLQDVSQSAQRYEVVLLVAGLVLVVVILTAGILLYRMLRAALEPLTDLAGVLRAIAGGDRLASASVDERDDEIGQIARALGVLRSSGLALDRMETRDRLARRRHLALIGGELTRLAEVFEASERAAVTAVLRRLEQGEGQGGAGLAEAFQSMVESVLNRHTKLEALLTERTRDLDTVRQALDQRVLLERMVQELQVARRLQLESLPSVFPVSSSFEMHAAMWPAKEVGGDFYDVMRLPDGGLAVMVGDASGKGVAAAIFVAMTRSLLRAAMSRGASPAEALFQANSALAADNPTMMFATAFVAILDPESGHLRYANAGHNPPRVVGASACQRALGGADGIALGVVEDFIFDDRETRLTPGETLVLFTDGVTEADRADGSLFGDDRLTAALIAAAGSDPAQLVGHIAAVVNDFAEGCPQADDITLLCLAYAGEVVAVAGD</sequence>
<evidence type="ECO:0008006" key="7">
    <source>
        <dbReference type="Google" id="ProtNLM"/>
    </source>
</evidence>
<dbReference type="GO" id="GO:0016020">
    <property type="term" value="C:membrane"/>
    <property type="evidence" value="ECO:0007669"/>
    <property type="project" value="InterPro"/>
</dbReference>
<organism evidence="5 6">
    <name type="scientific">Neoroseomonas lacus</name>
    <dbReference type="NCBI Taxonomy" id="287609"/>
    <lineage>
        <taxon>Bacteria</taxon>
        <taxon>Pseudomonadati</taxon>
        <taxon>Pseudomonadota</taxon>
        <taxon>Alphaproteobacteria</taxon>
        <taxon>Acetobacterales</taxon>
        <taxon>Acetobacteraceae</taxon>
        <taxon>Neoroseomonas</taxon>
    </lineage>
</organism>
<dbReference type="SMART" id="SM00331">
    <property type="entry name" value="PP2C_SIG"/>
    <property type="match status" value="1"/>
</dbReference>
<reference evidence="5" key="1">
    <citation type="journal article" date="2014" name="Int. J. Syst. Evol. Microbiol.">
        <title>Complete genome sequence of Corynebacterium casei LMG S-19264T (=DSM 44701T), isolated from a smear-ripened cheese.</title>
        <authorList>
            <consortium name="US DOE Joint Genome Institute (JGI-PGF)"/>
            <person name="Walter F."/>
            <person name="Albersmeier A."/>
            <person name="Kalinowski J."/>
            <person name="Ruckert C."/>
        </authorList>
    </citation>
    <scope>NUCLEOTIDE SEQUENCE</scope>
    <source>
        <strain evidence="5">CGMCC 1.3617</strain>
    </source>
</reference>
<dbReference type="InterPro" id="IPR003660">
    <property type="entry name" value="HAMP_dom"/>
</dbReference>
<evidence type="ECO:0000256" key="2">
    <source>
        <dbReference type="SAM" id="Phobius"/>
    </source>
</evidence>
<dbReference type="GO" id="GO:0016791">
    <property type="term" value="F:phosphatase activity"/>
    <property type="evidence" value="ECO:0007669"/>
    <property type="project" value="TreeGrafter"/>
</dbReference>
<dbReference type="PROSITE" id="PS50885">
    <property type="entry name" value="HAMP"/>
    <property type="match status" value="1"/>
</dbReference>
<dbReference type="RefSeq" id="WP_188965075.1">
    <property type="nucleotide sequence ID" value="NZ_BMKW01000001.1"/>
</dbReference>
<name>A0A917NGQ4_9PROT</name>
<dbReference type="InterPro" id="IPR036457">
    <property type="entry name" value="PPM-type-like_dom_sf"/>
</dbReference>
<keyword evidence="2" id="KW-1133">Transmembrane helix</keyword>
<dbReference type="Pfam" id="PF07228">
    <property type="entry name" value="SpoIIE"/>
    <property type="match status" value="1"/>
</dbReference>
<evidence type="ECO:0000259" key="4">
    <source>
        <dbReference type="PROSITE" id="PS51746"/>
    </source>
</evidence>
<dbReference type="AlphaFoldDB" id="A0A917NGQ4"/>
<dbReference type="EMBL" id="BMKW01000001">
    <property type="protein sequence ID" value="GGI99085.1"/>
    <property type="molecule type" value="Genomic_DNA"/>
</dbReference>
<dbReference type="Gene3D" id="3.60.40.10">
    <property type="entry name" value="PPM-type phosphatase domain"/>
    <property type="match status" value="1"/>
</dbReference>
<proteinExistence type="predicted"/>
<dbReference type="GO" id="GO:0007165">
    <property type="term" value="P:signal transduction"/>
    <property type="evidence" value="ECO:0007669"/>
    <property type="project" value="InterPro"/>
</dbReference>
<feature type="transmembrane region" description="Helical" evidence="2">
    <location>
        <begin position="228"/>
        <end position="250"/>
    </location>
</feature>
<evidence type="ECO:0000256" key="1">
    <source>
        <dbReference type="ARBA" id="ARBA00022801"/>
    </source>
</evidence>
<comment type="caution">
    <text evidence="5">The sequence shown here is derived from an EMBL/GenBank/DDBJ whole genome shotgun (WGS) entry which is preliminary data.</text>
</comment>
<keyword evidence="2" id="KW-0472">Membrane</keyword>
<evidence type="ECO:0000313" key="5">
    <source>
        <dbReference type="EMBL" id="GGI99085.1"/>
    </source>
</evidence>
<keyword evidence="1" id="KW-0378">Hydrolase</keyword>
<protein>
    <recommendedName>
        <fullName evidence="7">HAMP domain-containing protein</fullName>
    </recommendedName>
</protein>
<dbReference type="InterPro" id="IPR001932">
    <property type="entry name" value="PPM-type_phosphatase-like_dom"/>
</dbReference>
<gene>
    <name evidence="5" type="ORF">GCM10011320_02280</name>
</gene>
<dbReference type="Proteomes" id="UP000661507">
    <property type="component" value="Unassembled WGS sequence"/>
</dbReference>
<reference evidence="5" key="2">
    <citation type="submission" date="2020-09" db="EMBL/GenBank/DDBJ databases">
        <authorList>
            <person name="Sun Q."/>
            <person name="Zhou Y."/>
        </authorList>
    </citation>
    <scope>NUCLEOTIDE SEQUENCE</scope>
    <source>
        <strain evidence="5">CGMCC 1.3617</strain>
    </source>
</reference>
<dbReference type="SUPFAM" id="SSF158472">
    <property type="entry name" value="HAMP domain-like"/>
    <property type="match status" value="1"/>
</dbReference>
<evidence type="ECO:0000259" key="3">
    <source>
        <dbReference type="PROSITE" id="PS50885"/>
    </source>
</evidence>